<reference evidence="1 2" key="1">
    <citation type="journal article" date="2021" name="Genome Biol. Evol.">
        <title>Complete Genome Sequencing of a Novel Gloeobacter Species from a Waterfall Cave in Mexico.</title>
        <authorList>
            <person name="Saw J.H."/>
            <person name="Cardona T."/>
            <person name="Montejano G."/>
        </authorList>
    </citation>
    <scope>NUCLEOTIDE SEQUENCE [LARGE SCALE GENOMIC DNA]</scope>
    <source>
        <strain evidence="1">MG652769</strain>
    </source>
</reference>
<evidence type="ECO:0000313" key="1">
    <source>
        <dbReference type="EMBL" id="UFP94434.1"/>
    </source>
</evidence>
<organism evidence="1 2">
    <name type="scientific">Gloeobacter morelensis MG652769</name>
    <dbReference type="NCBI Taxonomy" id="2781736"/>
    <lineage>
        <taxon>Bacteria</taxon>
        <taxon>Bacillati</taxon>
        <taxon>Cyanobacteriota</taxon>
        <taxon>Cyanophyceae</taxon>
        <taxon>Gloeobacterales</taxon>
        <taxon>Gloeobacteraceae</taxon>
        <taxon>Gloeobacter</taxon>
        <taxon>Gloeobacter morelensis</taxon>
    </lineage>
</organism>
<gene>
    <name evidence="1" type="ORF">ISF26_22270</name>
</gene>
<accession>A0ABY3PLF7</accession>
<protein>
    <submittedName>
        <fullName evidence="1">Uncharacterized protein</fullName>
    </submittedName>
</protein>
<dbReference type="PROSITE" id="PS51257">
    <property type="entry name" value="PROKAR_LIPOPROTEIN"/>
    <property type="match status" value="1"/>
</dbReference>
<dbReference type="EMBL" id="CP063845">
    <property type="protein sequence ID" value="UFP94434.1"/>
    <property type="molecule type" value="Genomic_DNA"/>
</dbReference>
<dbReference type="RefSeq" id="WP_230841489.1">
    <property type="nucleotide sequence ID" value="NZ_CP063845.1"/>
</dbReference>
<keyword evidence="2" id="KW-1185">Reference proteome</keyword>
<dbReference type="Proteomes" id="UP001054846">
    <property type="component" value="Chromosome"/>
</dbReference>
<evidence type="ECO:0000313" key="2">
    <source>
        <dbReference type="Proteomes" id="UP001054846"/>
    </source>
</evidence>
<proteinExistence type="predicted"/>
<sequence length="218" mass="23874">MASTGKSLSIGLAFWLGCATIMASPAWALPELPAADLTGGAVSAEKLRGKVSVVILANQASDQEATDVSREIVMAMNPTPERYAFALILDLQSIPDFARGLTMPIIESRLEQSNRDIIERLQKSGQTFQPPLRLGLPDWSGEATRAWLQSIPDPDYAIFREQSAGLSRFKREKLQRDQQRLKSQVQVFVLDPALNIKAHFSGRLAGARAIEAMRTLAG</sequence>
<name>A0ABY3PLF7_9CYAN</name>